<dbReference type="InterPro" id="IPR040418">
    <property type="entry name" value="CRWN"/>
</dbReference>
<evidence type="ECO:0000256" key="6">
    <source>
        <dbReference type="SAM" id="MobiDB-lite"/>
    </source>
</evidence>
<comment type="caution">
    <text evidence="7">The sequence shown here is derived from an EMBL/GenBank/DDBJ whole genome shotgun (WGS) entry which is preliminary data.</text>
</comment>
<feature type="compositionally biased region" description="Polar residues" evidence="6">
    <location>
        <begin position="980"/>
        <end position="1017"/>
    </location>
</feature>
<reference evidence="7" key="1">
    <citation type="submission" date="2022-03" db="EMBL/GenBank/DDBJ databases">
        <title>A functionally conserved STORR gene fusion in Papaver species that diverged 16.8 million years ago.</title>
        <authorList>
            <person name="Catania T."/>
        </authorList>
    </citation>
    <scope>NUCLEOTIDE SEQUENCE</scope>
    <source>
        <strain evidence="7">S-191538</strain>
    </source>
</reference>
<sequence length="1124" mass="129147">MASSERERLAITLSSTIPGSPISRVLDIRTETTTTTATMNVKSPFTDEKIWMRLREAGFDEESIKRRDKAALIAYIAKLESEVHDYQHHMGLLLLERKDWTFKYEELKASVDTAEMKHKLDRAAHFSALTEARKKEESLKKDLGVAKECITNMEKTVREKRIESAEAKVEAEGKMVEAHSMFEAAQKKFAEAEAKLHAAESLEAEASRCRRVAERKLQEVEEREDAYRRRLLTFKSECDAKEKEISLERQSLSERQKTLQQGQERLLESQALLNQREEYISERSRNLSLSEKELEASEAKIKKESRALSEEKSGLDLKLVALSTREKAILQKEEQLSKKEQELLVQQENLATKEYDVKQKLTVEHKAALEIKKSDFEAELDQRCRLIESEMETKRRACELREVDLVQREESVQEKEHELEGQLRALLEKERDVTERLNSVQAKEENLIAAGKAMALDKLHVQKEKEEIANTQLELQKSMLSLENIKKEIEEAQEKLETAKRESTELLVLEIKLKEEIDNIRAQKTELMAEADRLVAEKSKFETEWELIDEKREELKREAELVAEERKAVSKLLKEERDNLKLQKEELREQFKKESESIACEQEAFISKMDLEHSEWFSKIQQERSNFVSDIEMQKRELENCIDKRREEIESHLREKEEAFEEEKKNELLYISSLKEIVAKEQEQVALEMKKLDKERVEILMDRERREKEQADVKKSIEELQVQMEKLKEQRELLHADRESIVLQIQQLQHLEDLKVASEDVVHTQADLYYSKRKPAKECMHVQTAGQDVELKSHILQQTPDASPPSTTPVSWIRRCAKLIFKPSPGDLSQEEKSLVNYEDAKLLEDNFSLESSQKLSKGNDGTLKKSRRAPMRYVIEKPGLIVAVPSLGEKARSPYNLKPGIKAHVTRSVIHSYSEQEFMVGRKRLNESSSCDDLDTPLNQRQNYKKRRQGGGDLKTPVEESTSNCAVSTPTLPPENEDGITSSLENQGDQDQTINGNRNIPDSTTENQGTDVSSEQAKLGSLKESISVLVQGNIQGMDSDEYACSPRRSNGVKYHDTKESSKQAEEGEHLEGDVDPASQSHSEVASEKISHKYNGLDGLTATEKNGRGVDKDHNKKIAVEQEL</sequence>
<evidence type="ECO:0008006" key="9">
    <source>
        <dbReference type="Google" id="ProtNLM"/>
    </source>
</evidence>
<protein>
    <recommendedName>
        <fullName evidence="9">Nuclear matrix constituent protein 1-like protein</fullName>
    </recommendedName>
</protein>
<feature type="region of interest" description="Disordered" evidence="6">
    <location>
        <begin position="927"/>
        <end position="1020"/>
    </location>
</feature>
<accession>A0AA41VWB7</accession>
<feature type="coiled-coil region" evidence="5">
    <location>
        <begin position="409"/>
        <end position="604"/>
    </location>
</feature>
<comment type="similarity">
    <text evidence="4">Belongs to the CRWN family.</text>
</comment>
<feature type="compositionally biased region" description="Basic and acidic residues" evidence="6">
    <location>
        <begin position="1105"/>
        <end position="1124"/>
    </location>
</feature>
<keyword evidence="8" id="KW-1185">Reference proteome</keyword>
<evidence type="ECO:0000256" key="2">
    <source>
        <dbReference type="ARBA" id="ARBA00023242"/>
    </source>
</evidence>
<feature type="coiled-coil region" evidence="5">
    <location>
        <begin position="287"/>
        <end position="350"/>
    </location>
</feature>
<evidence type="ECO:0000313" key="7">
    <source>
        <dbReference type="EMBL" id="MCL7048368.1"/>
    </source>
</evidence>
<comment type="subcellular location">
    <subcellularLocation>
        <location evidence="3">Nucleus lamina</location>
    </subcellularLocation>
</comment>
<proteinExistence type="inferred from homology"/>
<evidence type="ECO:0000256" key="4">
    <source>
        <dbReference type="ARBA" id="ARBA00024208"/>
    </source>
</evidence>
<feature type="coiled-coil region" evidence="5">
    <location>
        <begin position="694"/>
        <end position="737"/>
    </location>
</feature>
<dbReference type="PANTHER" id="PTHR31908">
    <property type="entry name" value="PROTEIN CROWDED NUCLEI 4"/>
    <property type="match status" value="1"/>
</dbReference>
<gene>
    <name evidence="7" type="ORF">MKW94_030627</name>
</gene>
<evidence type="ECO:0000313" key="8">
    <source>
        <dbReference type="Proteomes" id="UP001177140"/>
    </source>
</evidence>
<dbReference type="EMBL" id="JAJJMA010303845">
    <property type="protein sequence ID" value="MCL7048368.1"/>
    <property type="molecule type" value="Genomic_DNA"/>
</dbReference>
<feature type="compositionally biased region" description="Basic and acidic residues" evidence="6">
    <location>
        <begin position="1054"/>
        <end position="1073"/>
    </location>
</feature>
<dbReference type="AlphaFoldDB" id="A0AA41VWB7"/>
<evidence type="ECO:0000256" key="3">
    <source>
        <dbReference type="ARBA" id="ARBA00024186"/>
    </source>
</evidence>
<dbReference type="GO" id="GO:0006997">
    <property type="term" value="P:nucleus organization"/>
    <property type="evidence" value="ECO:0007669"/>
    <property type="project" value="InterPro"/>
</dbReference>
<dbReference type="GO" id="GO:0005652">
    <property type="term" value="C:nuclear lamina"/>
    <property type="evidence" value="ECO:0007669"/>
    <property type="project" value="UniProtKB-SubCell"/>
</dbReference>
<feature type="coiled-coil region" evidence="5">
    <location>
        <begin position="628"/>
        <end position="666"/>
    </location>
</feature>
<keyword evidence="2" id="KW-0539">Nucleus</keyword>
<name>A0AA41VWB7_PAPNU</name>
<organism evidence="7 8">
    <name type="scientific">Papaver nudicaule</name>
    <name type="common">Iceland poppy</name>
    <dbReference type="NCBI Taxonomy" id="74823"/>
    <lineage>
        <taxon>Eukaryota</taxon>
        <taxon>Viridiplantae</taxon>
        <taxon>Streptophyta</taxon>
        <taxon>Embryophyta</taxon>
        <taxon>Tracheophyta</taxon>
        <taxon>Spermatophyta</taxon>
        <taxon>Magnoliopsida</taxon>
        <taxon>Ranunculales</taxon>
        <taxon>Papaveraceae</taxon>
        <taxon>Papaveroideae</taxon>
        <taxon>Papaver</taxon>
    </lineage>
</organism>
<evidence type="ECO:0000256" key="5">
    <source>
        <dbReference type="SAM" id="Coils"/>
    </source>
</evidence>
<keyword evidence="1 5" id="KW-0175">Coiled coil</keyword>
<feature type="compositionally biased region" description="Polar residues" evidence="6">
    <location>
        <begin position="960"/>
        <end position="971"/>
    </location>
</feature>
<evidence type="ECO:0000256" key="1">
    <source>
        <dbReference type="ARBA" id="ARBA00023054"/>
    </source>
</evidence>
<feature type="coiled-coil region" evidence="5">
    <location>
        <begin position="182"/>
        <end position="237"/>
    </location>
</feature>
<dbReference type="PANTHER" id="PTHR31908:SF2">
    <property type="entry name" value="PROTEIN CROWDED NUCLEI 4"/>
    <property type="match status" value="1"/>
</dbReference>
<dbReference type="Proteomes" id="UP001177140">
    <property type="component" value="Unassembled WGS sequence"/>
</dbReference>
<feature type="region of interest" description="Disordered" evidence="6">
    <location>
        <begin position="1041"/>
        <end position="1124"/>
    </location>
</feature>